<dbReference type="AlphaFoldDB" id="A0A9P5DQV5"/>
<dbReference type="Pfam" id="PF12680">
    <property type="entry name" value="SnoaL_2"/>
    <property type="match status" value="1"/>
</dbReference>
<feature type="domain" description="SnoaL-like" evidence="1">
    <location>
        <begin position="17"/>
        <end position="115"/>
    </location>
</feature>
<reference evidence="2" key="2">
    <citation type="submission" date="2020-02" db="EMBL/GenBank/DDBJ databases">
        <title>Identification and distribution of gene clusters putatively required for synthesis of sphingolipid metabolism inhibitors in phylogenetically diverse species of the filamentous fungus Fusarium.</title>
        <authorList>
            <person name="Kim H.-S."/>
            <person name="Busman M."/>
            <person name="Brown D.W."/>
            <person name="Divon H."/>
            <person name="Uhlig S."/>
            <person name="Proctor R.H."/>
        </authorList>
    </citation>
    <scope>NUCLEOTIDE SEQUENCE</scope>
    <source>
        <strain evidence="2">NRRL 25174</strain>
    </source>
</reference>
<reference evidence="2" key="1">
    <citation type="journal article" date="2017" name="Mycologia">
        <title>Fusarium algeriense, sp. nov., a novel toxigenic crown rot pathogen of durum wheat from Algeria is nested in the Fusarium burgessii species complex.</title>
        <authorList>
            <person name="Laraba I."/>
            <person name="Keddad A."/>
            <person name="Boureghda H."/>
            <person name="Abdallah N."/>
            <person name="Vaughan M.M."/>
            <person name="Proctor R.H."/>
            <person name="Busman M."/>
            <person name="O'Donnell K."/>
        </authorList>
    </citation>
    <scope>NUCLEOTIDE SEQUENCE</scope>
    <source>
        <strain evidence="2">NRRL 25174</strain>
    </source>
</reference>
<dbReference type="InterPro" id="IPR032710">
    <property type="entry name" value="NTF2-like_dom_sf"/>
</dbReference>
<keyword evidence="3" id="KW-1185">Reference proteome</keyword>
<name>A0A9P5DQV5_9HYPO</name>
<evidence type="ECO:0000313" key="2">
    <source>
        <dbReference type="EMBL" id="KAF4331589.1"/>
    </source>
</evidence>
<dbReference type="EMBL" id="PVQB02001619">
    <property type="protein sequence ID" value="KAF4331589.1"/>
    <property type="molecule type" value="Genomic_DNA"/>
</dbReference>
<evidence type="ECO:0000259" key="1">
    <source>
        <dbReference type="Pfam" id="PF12680"/>
    </source>
</evidence>
<dbReference type="SUPFAM" id="SSF54427">
    <property type="entry name" value="NTF2-like"/>
    <property type="match status" value="1"/>
</dbReference>
<sequence length="133" mass="15136">MDAAQLLNTHFRTIRVDPQAWRALFAADAVLEMPFAPAHIPRTLKGIDAIAESVTGFFNQFDDEFYINVKKIYRVEDDDAAMAEFSVTATVIPTGKVYNQDYILYLRAENGKIVLYREYFDSSRITAAFTPDN</sequence>
<accession>A0A9P5DQV5</accession>
<dbReference type="Gene3D" id="3.10.450.50">
    <property type="match status" value="1"/>
</dbReference>
<organism evidence="2 3">
    <name type="scientific">Fusarium beomiforme</name>
    <dbReference type="NCBI Taxonomy" id="44412"/>
    <lineage>
        <taxon>Eukaryota</taxon>
        <taxon>Fungi</taxon>
        <taxon>Dikarya</taxon>
        <taxon>Ascomycota</taxon>
        <taxon>Pezizomycotina</taxon>
        <taxon>Sordariomycetes</taxon>
        <taxon>Hypocreomycetidae</taxon>
        <taxon>Hypocreales</taxon>
        <taxon>Nectriaceae</taxon>
        <taxon>Fusarium</taxon>
        <taxon>Fusarium burgessii species complex</taxon>
    </lineage>
</organism>
<evidence type="ECO:0000313" key="3">
    <source>
        <dbReference type="Proteomes" id="UP000730481"/>
    </source>
</evidence>
<comment type="caution">
    <text evidence="2">The sequence shown here is derived from an EMBL/GenBank/DDBJ whole genome shotgun (WGS) entry which is preliminary data.</text>
</comment>
<dbReference type="OrthoDB" id="4896382at2759"/>
<protein>
    <recommendedName>
        <fullName evidence="1">SnoaL-like domain-containing protein</fullName>
    </recommendedName>
</protein>
<dbReference type="Proteomes" id="UP000730481">
    <property type="component" value="Unassembled WGS sequence"/>
</dbReference>
<dbReference type="InterPro" id="IPR037401">
    <property type="entry name" value="SnoaL-like"/>
</dbReference>
<proteinExistence type="predicted"/>
<gene>
    <name evidence="2" type="ORF">FBEOM_14657</name>
</gene>